<organism evidence="1 2">
    <name type="scientific">Candidatus Dechloromonas phosphorivorans</name>
    <dbReference type="NCBI Taxonomy" id="2899244"/>
    <lineage>
        <taxon>Bacteria</taxon>
        <taxon>Pseudomonadati</taxon>
        <taxon>Pseudomonadota</taxon>
        <taxon>Betaproteobacteria</taxon>
        <taxon>Rhodocyclales</taxon>
        <taxon>Azonexaceae</taxon>
        <taxon>Dechloromonas</taxon>
    </lineage>
</organism>
<comment type="caution">
    <text evidence="1">The sequence shown here is derived from an EMBL/GenBank/DDBJ whole genome shotgun (WGS) entry which is preliminary data.</text>
</comment>
<dbReference type="EMBL" id="JADJMS010000046">
    <property type="protein sequence ID" value="MBK7416831.1"/>
    <property type="molecule type" value="Genomic_DNA"/>
</dbReference>
<dbReference type="AlphaFoldDB" id="A0A935KDS7"/>
<dbReference type="InterPro" id="IPR009061">
    <property type="entry name" value="DNA-bd_dom_put_sf"/>
</dbReference>
<sequence length="66" mass="7646">MEIIHFNQRNLAKRWDVSEATLERWRTEGIGPKYLKLCGRVLYRLVDIEEYESACLMSSTGKAVAV</sequence>
<reference evidence="1 2" key="1">
    <citation type="submission" date="2020-10" db="EMBL/GenBank/DDBJ databases">
        <title>Connecting structure to function with the recovery of over 1000 high-quality activated sludge metagenome-assembled genomes encoding full-length rRNA genes using long-read sequencing.</title>
        <authorList>
            <person name="Singleton C.M."/>
            <person name="Petriglieri F."/>
            <person name="Kristensen J.M."/>
            <person name="Kirkegaard R.H."/>
            <person name="Michaelsen T.Y."/>
            <person name="Andersen M.H."/>
            <person name="Karst S.M."/>
            <person name="Dueholm M.S."/>
            <person name="Nielsen P.H."/>
            <person name="Albertsen M."/>
        </authorList>
    </citation>
    <scope>NUCLEOTIDE SEQUENCE [LARGE SCALE GENOMIC DNA]</scope>
    <source>
        <strain evidence="1">EsbW_18-Q3-R4-48_BATAC.463</strain>
    </source>
</reference>
<proteinExistence type="predicted"/>
<dbReference type="SUPFAM" id="SSF46955">
    <property type="entry name" value="Putative DNA-binding domain"/>
    <property type="match status" value="1"/>
</dbReference>
<protein>
    <submittedName>
        <fullName evidence="1">DNA-binding protein</fullName>
    </submittedName>
</protein>
<name>A0A935KDS7_9RHOO</name>
<gene>
    <name evidence="1" type="ORF">IPJ38_18740</name>
</gene>
<keyword evidence="1" id="KW-0238">DNA-binding</keyword>
<accession>A0A935KDS7</accession>
<dbReference type="Proteomes" id="UP000739411">
    <property type="component" value="Unassembled WGS sequence"/>
</dbReference>
<dbReference type="GO" id="GO:0003677">
    <property type="term" value="F:DNA binding"/>
    <property type="evidence" value="ECO:0007669"/>
    <property type="project" value="UniProtKB-KW"/>
</dbReference>
<evidence type="ECO:0000313" key="1">
    <source>
        <dbReference type="EMBL" id="MBK7416831.1"/>
    </source>
</evidence>
<evidence type="ECO:0000313" key="2">
    <source>
        <dbReference type="Proteomes" id="UP000739411"/>
    </source>
</evidence>